<organism evidence="1 2">
    <name type="scientific">Pseudomonas spelaei</name>
    <dbReference type="NCBI Taxonomy" id="1055469"/>
    <lineage>
        <taxon>Bacteria</taxon>
        <taxon>Pseudomonadati</taxon>
        <taxon>Pseudomonadota</taxon>
        <taxon>Gammaproteobacteria</taxon>
        <taxon>Pseudomonadales</taxon>
        <taxon>Pseudomonadaceae</taxon>
        <taxon>Pseudomonas</taxon>
    </lineage>
</organism>
<dbReference type="AlphaFoldDB" id="A0A6I3WAG6"/>
<reference evidence="1 2" key="1">
    <citation type="submission" date="2019-11" db="EMBL/GenBank/DDBJ databases">
        <title>Pseudomonas karstica sp. nov. and Pseudomonas spelaei sp. nov. from karst caves.</title>
        <authorList>
            <person name="Zeman M."/>
        </authorList>
    </citation>
    <scope>NUCLEOTIDE SEQUENCE [LARGE SCALE GENOMIC DNA]</scope>
    <source>
        <strain evidence="1 2">CCM 7893</strain>
    </source>
</reference>
<dbReference type="Proteomes" id="UP000438196">
    <property type="component" value="Unassembled WGS sequence"/>
</dbReference>
<accession>A0A6I3WAG6</accession>
<sequence length="210" mass="23119">MTTTADLRRLTMEALKGATAAGDNVFSARSWPIAKGDYPLLYLHSPAEDMESLGRNGAPQFTVTAVIRVSARIQLKALPGNAAAAKSIDELEVFQQQIKRALINYPPLMERLQQFPFIRSQIQEDGDAALELAELVMDVGMEFYQGPEEFYPVPTDPLHELSITSDLLNVVDATGTYLDPMFPDSVTPAPRVVGPDGRAEGFLSYEFPQE</sequence>
<dbReference type="RefSeq" id="WP_155585382.1">
    <property type="nucleotide sequence ID" value="NZ_JBHSTH010000022.1"/>
</dbReference>
<comment type="caution">
    <text evidence="1">The sequence shown here is derived from an EMBL/GenBank/DDBJ whole genome shotgun (WGS) entry which is preliminary data.</text>
</comment>
<name>A0A6I3WAG6_9PSED</name>
<dbReference type="OrthoDB" id="6873399at2"/>
<keyword evidence="2" id="KW-1185">Reference proteome</keyword>
<evidence type="ECO:0000313" key="2">
    <source>
        <dbReference type="Proteomes" id="UP000438196"/>
    </source>
</evidence>
<protein>
    <submittedName>
        <fullName evidence="1">Phage tail protein</fullName>
    </submittedName>
</protein>
<proteinExistence type="predicted"/>
<evidence type="ECO:0000313" key="1">
    <source>
        <dbReference type="EMBL" id="MUF07237.1"/>
    </source>
</evidence>
<gene>
    <name evidence="1" type="ORF">GNF76_23065</name>
</gene>
<dbReference type="EMBL" id="WNNK01000022">
    <property type="protein sequence ID" value="MUF07237.1"/>
    <property type="molecule type" value="Genomic_DNA"/>
</dbReference>